<dbReference type="PANTHER" id="PTHR11070">
    <property type="entry name" value="UVRD / RECB / PCRA DNA HELICASE FAMILY MEMBER"/>
    <property type="match status" value="1"/>
</dbReference>
<evidence type="ECO:0000256" key="14">
    <source>
        <dbReference type="ARBA" id="ARBA00048988"/>
    </source>
</evidence>
<keyword evidence="6" id="KW-0269">Exonuclease</keyword>
<dbReference type="GO" id="GO:0005829">
    <property type="term" value="C:cytosol"/>
    <property type="evidence" value="ECO:0007669"/>
    <property type="project" value="TreeGrafter"/>
</dbReference>
<dbReference type="InterPro" id="IPR014016">
    <property type="entry name" value="UvrD-like_ATP-bd"/>
</dbReference>
<dbReference type="NCBIfam" id="TIGR02784">
    <property type="entry name" value="addA_alphas"/>
    <property type="match status" value="1"/>
</dbReference>
<comment type="caution">
    <text evidence="18">The sequence shown here is derived from an EMBL/GenBank/DDBJ whole genome shotgun (WGS) entry which is preliminary data.</text>
</comment>
<comment type="catalytic activity">
    <reaction evidence="14">
        <text>ATP + H2O = ADP + phosphate + H(+)</text>
        <dbReference type="Rhea" id="RHEA:13065"/>
        <dbReference type="ChEBI" id="CHEBI:15377"/>
        <dbReference type="ChEBI" id="CHEBI:15378"/>
        <dbReference type="ChEBI" id="CHEBI:30616"/>
        <dbReference type="ChEBI" id="CHEBI:43474"/>
        <dbReference type="ChEBI" id="CHEBI:456216"/>
        <dbReference type="EC" id="5.6.2.4"/>
    </reaction>
</comment>
<dbReference type="InterPro" id="IPR014151">
    <property type="entry name" value="DNA_helicase_AddA"/>
</dbReference>
<dbReference type="Pfam" id="PF00580">
    <property type="entry name" value="UvrD-helicase"/>
    <property type="match status" value="1"/>
</dbReference>
<accession>A0A2N3L8F6</accession>
<keyword evidence="10" id="KW-0413">Isomerase</keyword>
<evidence type="ECO:0000259" key="16">
    <source>
        <dbReference type="PROSITE" id="PS51198"/>
    </source>
</evidence>
<dbReference type="GO" id="GO:0000725">
    <property type="term" value="P:recombinational repair"/>
    <property type="evidence" value="ECO:0007669"/>
    <property type="project" value="TreeGrafter"/>
</dbReference>
<dbReference type="InterPro" id="IPR038726">
    <property type="entry name" value="PDDEXK_AddAB-type"/>
</dbReference>
<evidence type="ECO:0000313" key="19">
    <source>
        <dbReference type="Proteomes" id="UP000233332"/>
    </source>
</evidence>
<evidence type="ECO:0000256" key="9">
    <source>
        <dbReference type="ARBA" id="ARBA00023204"/>
    </source>
</evidence>
<dbReference type="GO" id="GO:0003677">
    <property type="term" value="F:DNA binding"/>
    <property type="evidence" value="ECO:0007669"/>
    <property type="project" value="UniProtKB-KW"/>
</dbReference>
<evidence type="ECO:0000256" key="11">
    <source>
        <dbReference type="ARBA" id="ARBA00034617"/>
    </source>
</evidence>
<dbReference type="PROSITE" id="PS51217">
    <property type="entry name" value="UVRD_HELICASE_CTER"/>
    <property type="match status" value="1"/>
</dbReference>
<keyword evidence="5 15" id="KW-0347">Helicase</keyword>
<evidence type="ECO:0000256" key="4">
    <source>
        <dbReference type="ARBA" id="ARBA00022801"/>
    </source>
</evidence>
<evidence type="ECO:0000259" key="17">
    <source>
        <dbReference type="PROSITE" id="PS51217"/>
    </source>
</evidence>
<dbReference type="PANTHER" id="PTHR11070:SF2">
    <property type="entry name" value="ATP-DEPENDENT DNA HELICASE SRS2"/>
    <property type="match status" value="1"/>
</dbReference>
<dbReference type="RefSeq" id="WP_101301682.1">
    <property type="nucleotide sequence ID" value="NZ_NXGX01000003.1"/>
</dbReference>
<organism evidence="18 19">
    <name type="scientific">Thalassospira lohafexi</name>
    <dbReference type="NCBI Taxonomy" id="744227"/>
    <lineage>
        <taxon>Bacteria</taxon>
        <taxon>Pseudomonadati</taxon>
        <taxon>Pseudomonadota</taxon>
        <taxon>Alphaproteobacteria</taxon>
        <taxon>Rhodospirillales</taxon>
        <taxon>Thalassospiraceae</taxon>
        <taxon>Thalassospira</taxon>
    </lineage>
</organism>
<dbReference type="GO" id="GO:0043138">
    <property type="term" value="F:3'-5' DNA helicase activity"/>
    <property type="evidence" value="ECO:0007669"/>
    <property type="project" value="UniProtKB-EC"/>
</dbReference>
<evidence type="ECO:0000313" key="18">
    <source>
        <dbReference type="EMBL" id="PKR59111.1"/>
    </source>
</evidence>
<keyword evidence="8" id="KW-0238">DNA-binding</keyword>
<keyword evidence="3" id="KW-0227">DNA damage</keyword>
<proteinExistence type="predicted"/>
<evidence type="ECO:0000256" key="6">
    <source>
        <dbReference type="ARBA" id="ARBA00022839"/>
    </source>
</evidence>
<dbReference type="GO" id="GO:0033202">
    <property type="term" value="C:DNA helicase complex"/>
    <property type="evidence" value="ECO:0007669"/>
    <property type="project" value="TreeGrafter"/>
</dbReference>
<protein>
    <recommendedName>
        <fullName evidence="12">DNA 3'-5' helicase</fullName>
        <ecNumber evidence="12">5.6.2.4</ecNumber>
    </recommendedName>
    <alternativeName>
        <fullName evidence="13">DNA 3'-5' helicase II</fullName>
    </alternativeName>
</protein>
<evidence type="ECO:0000256" key="5">
    <source>
        <dbReference type="ARBA" id="ARBA00022806"/>
    </source>
</evidence>
<dbReference type="EC" id="5.6.2.4" evidence="12"/>
<reference evidence="18 19" key="1">
    <citation type="submission" date="2017-09" db="EMBL/GenBank/DDBJ databases">
        <title>Biodiversity and function of Thalassospira species in the particle-attached aromatic-hydrocarbon-degrading consortia from the surface seawater of the China South Sea.</title>
        <authorList>
            <person name="Dong C."/>
            <person name="Lai Q."/>
            <person name="Shao Z."/>
        </authorList>
    </citation>
    <scope>NUCLEOTIDE SEQUENCE [LARGE SCALE GENOMIC DNA]</scope>
    <source>
        <strain evidence="18 19">139Z-12</strain>
    </source>
</reference>
<feature type="binding site" evidence="15">
    <location>
        <begin position="27"/>
        <end position="34"/>
    </location>
    <ligand>
        <name>ATP</name>
        <dbReference type="ChEBI" id="CHEBI:30616"/>
    </ligand>
</feature>
<dbReference type="AlphaFoldDB" id="A0A2N3L8F6"/>
<keyword evidence="1" id="KW-0540">Nuclease</keyword>
<evidence type="ECO:0000256" key="12">
    <source>
        <dbReference type="ARBA" id="ARBA00034808"/>
    </source>
</evidence>
<keyword evidence="2 15" id="KW-0547">Nucleotide-binding</keyword>
<dbReference type="InterPro" id="IPR011604">
    <property type="entry name" value="PDDEXK-like_dom_sf"/>
</dbReference>
<keyword evidence="7 15" id="KW-0067">ATP-binding</keyword>
<keyword evidence="19" id="KW-1185">Reference proteome</keyword>
<feature type="domain" description="UvrD-like helicase ATP-binding" evidence="16">
    <location>
        <begin position="6"/>
        <end position="494"/>
    </location>
</feature>
<dbReference type="GO" id="GO:0004527">
    <property type="term" value="F:exonuclease activity"/>
    <property type="evidence" value="ECO:0007669"/>
    <property type="project" value="UniProtKB-KW"/>
</dbReference>
<evidence type="ECO:0000256" key="15">
    <source>
        <dbReference type="PROSITE-ProRule" id="PRU00560"/>
    </source>
</evidence>
<dbReference type="PROSITE" id="PS51198">
    <property type="entry name" value="UVRD_HELICASE_ATP_BIND"/>
    <property type="match status" value="1"/>
</dbReference>
<evidence type="ECO:0000256" key="10">
    <source>
        <dbReference type="ARBA" id="ARBA00023235"/>
    </source>
</evidence>
<dbReference type="InterPro" id="IPR027417">
    <property type="entry name" value="P-loop_NTPase"/>
</dbReference>
<comment type="catalytic activity">
    <reaction evidence="11">
        <text>Couples ATP hydrolysis with the unwinding of duplex DNA by translocating in the 3'-5' direction.</text>
        <dbReference type="EC" id="5.6.2.4"/>
    </reaction>
</comment>
<evidence type="ECO:0000256" key="7">
    <source>
        <dbReference type="ARBA" id="ARBA00022840"/>
    </source>
</evidence>
<dbReference type="InterPro" id="IPR011335">
    <property type="entry name" value="Restrct_endonuc-II-like"/>
</dbReference>
<evidence type="ECO:0000256" key="2">
    <source>
        <dbReference type="ARBA" id="ARBA00022741"/>
    </source>
</evidence>
<dbReference type="InterPro" id="IPR014017">
    <property type="entry name" value="DNA_helicase_UvrD-like_C"/>
</dbReference>
<gene>
    <name evidence="18" type="primary">addA</name>
    <name evidence="18" type="ORF">COO92_09795</name>
</gene>
<dbReference type="Gene3D" id="3.90.320.10">
    <property type="match status" value="1"/>
</dbReference>
<dbReference type="Gene3D" id="3.40.50.300">
    <property type="entry name" value="P-loop containing nucleotide triphosphate hydrolases"/>
    <property type="match status" value="4"/>
</dbReference>
<dbReference type="Pfam" id="PF12705">
    <property type="entry name" value="PDDEXK_1"/>
    <property type="match status" value="1"/>
</dbReference>
<dbReference type="InterPro" id="IPR000212">
    <property type="entry name" value="DNA_helicase_UvrD/REP"/>
</dbReference>
<dbReference type="SUPFAM" id="SSF52980">
    <property type="entry name" value="Restriction endonuclease-like"/>
    <property type="match status" value="1"/>
</dbReference>
<dbReference type="GO" id="GO:0005524">
    <property type="term" value="F:ATP binding"/>
    <property type="evidence" value="ECO:0007669"/>
    <property type="project" value="UniProtKB-UniRule"/>
</dbReference>
<dbReference type="EMBL" id="NXGX01000003">
    <property type="protein sequence ID" value="PKR59111.1"/>
    <property type="molecule type" value="Genomic_DNA"/>
</dbReference>
<evidence type="ECO:0000256" key="3">
    <source>
        <dbReference type="ARBA" id="ARBA00022763"/>
    </source>
</evidence>
<evidence type="ECO:0000256" key="8">
    <source>
        <dbReference type="ARBA" id="ARBA00023125"/>
    </source>
</evidence>
<dbReference type="Proteomes" id="UP000233332">
    <property type="component" value="Unassembled WGS sequence"/>
</dbReference>
<evidence type="ECO:0000256" key="13">
    <source>
        <dbReference type="ARBA" id="ARBA00034923"/>
    </source>
</evidence>
<evidence type="ECO:0000256" key="1">
    <source>
        <dbReference type="ARBA" id="ARBA00022722"/>
    </source>
</evidence>
<feature type="domain" description="UvrD-like helicase C-terminal" evidence="17">
    <location>
        <begin position="524"/>
        <end position="806"/>
    </location>
</feature>
<keyword evidence="4 15" id="KW-0378">Hydrolase</keyword>
<dbReference type="SUPFAM" id="SSF52540">
    <property type="entry name" value="P-loop containing nucleoside triphosphate hydrolases"/>
    <property type="match status" value="1"/>
</dbReference>
<sequence>MTEMRGTDPNVLQRSASDPSASVWVSASAGAGKTKVLSDRVLRQMLSGTEPHRILCLTFTKASAAEMANRVNERLGHWATMEDRALHDDLTNLSGAAPSSDETMRARQLFARVLDAPGGMKIQTIHAFCQSLLRRFPLEAGLAPHFEIMDDRTAAETMAAVQEEVLAFARTGRDEGLADALSVVTGQVREGAFGEVMSELARERGRLKRMLTNLGGADRMRDAVYAALGVPVGVSEDAILRKALSDDAFDRDGLMRGLAALEAGTKTDQARVPALAQFLEKTNVEDRLSVFGEYRSVFFTAAGEPRAKLITKGAAENHPMGADALEHEGARLIEIDRLRKAAAMAGATAALITIGNAMLDRYATKKALHARLDYDDLILTSLSLLQRQAGMAGWVLFKLDEGLDHILIDEAQDTNPEQWEVVRILAEEFFIDAGRHADKPRTIFAVGDAKQSIYSFQRADPEKFAEMRRYFRERAQQIEAAWREVPMNISFRSTDAVLGTVDRVFAGPVAKQGVGDEGDDVAHSPFRVGQAGRIELWPAVEPEERTPEDPWTPPTRIVRLEDPEIRLARVIAGRIRHAIDEGEILTSRGRPVRAGDFMILVRRRTAFVDEVVKALKERNVPVAGVDRMQITDQLAVMDLVAFGRFLLMPEDDLTLAEVLKSPLIGLDDDQLFEIAHNRPRTLWHALREKAAIVEDGSPFARAYGFLFKWLGRVDYERPFELFAELLGGRGEDARGVRARLVGRLGIEANDPIDEFLNLAMGYEADHAPTLQGFLHWLMAGDAEIKRDLEQSGRDEVRIMTVHGAKGLQAPIVFLPDTMQVPTQAPNLFWQEDRNLMFWLPRVALETDVVSRLRDAIAVKRDQEYNRLLYVALTRAEDRLYICGWQGRRKAPDHCWYNLCEQAMEGYAKSEQIDLGTYSGSGWSGEGWIWQTDQSQAPKPDRVAANDAQEQPRARTLIRATAPVETFPPKPLAPSKMIEDDEVFQSPLGGDQGQSFKRGLLIHKLLELLPDLPVDARRAAAARFLAQSVHGLEPDQQGEIADETLRIFENPDFAPVFAIGSRAEVPLVGVVGGDVVSAQIDRLVVRDDEVMIVDYKTNRPPPRDVEGTPKAYRRQMSIYRAALRQMYPGKNVRCFILWTNGPWMVELPDHVLNFG</sequence>
<dbReference type="Pfam" id="PF13361">
    <property type="entry name" value="UvrD_C"/>
    <property type="match status" value="1"/>
</dbReference>
<dbReference type="Gene3D" id="1.10.486.10">
    <property type="entry name" value="PCRA, domain 4"/>
    <property type="match status" value="1"/>
</dbReference>
<keyword evidence="9" id="KW-0234">DNA repair</keyword>
<name>A0A2N3L8F6_9PROT</name>